<dbReference type="AlphaFoldDB" id="A0AAV3VY30"/>
<dbReference type="EMBL" id="BJLA01000004">
    <property type="protein sequence ID" value="GEA30858.1"/>
    <property type="molecule type" value="Genomic_DNA"/>
</dbReference>
<keyword evidence="2" id="KW-0472">Membrane</keyword>
<feature type="domain" description="Zinc-ribbon" evidence="3">
    <location>
        <begin position="3"/>
        <end position="22"/>
    </location>
</feature>
<feature type="region of interest" description="Disordered" evidence="1">
    <location>
        <begin position="168"/>
        <end position="189"/>
    </location>
</feature>
<keyword evidence="6" id="KW-1185">Reference proteome</keyword>
<reference evidence="5 6" key="1">
    <citation type="submission" date="2019-06" db="EMBL/GenBank/DDBJ databases">
        <title>Draft genome sequence of Clostridium diolis DSM 15410.</title>
        <authorList>
            <person name="Kobayashi H."/>
            <person name="Tanizawa Y."/>
            <person name="Tohno M."/>
        </authorList>
    </citation>
    <scope>NUCLEOTIDE SEQUENCE [LARGE SCALE GENOMIC DNA]</scope>
    <source>
        <strain evidence="5 6">DSM 15410</strain>
    </source>
</reference>
<feature type="transmembrane region" description="Helical" evidence="2">
    <location>
        <begin position="45"/>
        <end position="65"/>
    </location>
</feature>
<evidence type="ECO:0000256" key="2">
    <source>
        <dbReference type="SAM" id="Phobius"/>
    </source>
</evidence>
<feature type="compositionally biased region" description="Basic and acidic residues" evidence="1">
    <location>
        <begin position="170"/>
        <end position="180"/>
    </location>
</feature>
<evidence type="ECO:0000259" key="3">
    <source>
        <dbReference type="Pfam" id="PF13240"/>
    </source>
</evidence>
<gene>
    <name evidence="5" type="ORF">CDIOL_17810</name>
</gene>
<dbReference type="Pfam" id="PF22819">
    <property type="entry name" value="TcaA_5th"/>
    <property type="match status" value="1"/>
</dbReference>
<keyword evidence="2" id="KW-1133">Transmembrane helix</keyword>
<sequence>MKYCKKCGNEVSDNIKFCPKCGELINSNNTPNNIVNKKRKIGLKIALISVILILIFSVSAGVAYIKQNASHKDDATKNMEILNVDIDKYPEVTVSIKINNYANKINVKNITIKENDAFQKDLKLSDGVNDNEYAISYKTSDESTSSEKNIKIACTLDNDEVTAEYSYTPPEKKQTVDKKSNSSNSVNTYDNNEIKVKNSIEDYESAYIRMINSKNIDYIKGSIDLSGGLISEFTSLIKNYSEQQIEEELVSHKIEDIKKISNSEYQVTVYEKYYISYGKNKTSSYTDFRDTYVVRSTASDFKVYSIKDVVQISSKTNP</sequence>
<evidence type="ECO:0000259" key="4">
    <source>
        <dbReference type="Pfam" id="PF22819"/>
    </source>
</evidence>
<evidence type="ECO:0000313" key="5">
    <source>
        <dbReference type="EMBL" id="GEA30858.1"/>
    </source>
</evidence>
<accession>A0AAV3VY30</accession>
<dbReference type="InterPro" id="IPR054528">
    <property type="entry name" value="TcaA_5th"/>
</dbReference>
<evidence type="ECO:0000313" key="6">
    <source>
        <dbReference type="Proteomes" id="UP000325212"/>
    </source>
</evidence>
<dbReference type="RefSeq" id="WP_039773549.1">
    <property type="nucleotide sequence ID" value="NZ_BJLA01000004.1"/>
</dbReference>
<dbReference type="Proteomes" id="UP000325212">
    <property type="component" value="Unassembled WGS sequence"/>
</dbReference>
<comment type="caution">
    <text evidence="5">The sequence shown here is derived from an EMBL/GenBank/DDBJ whole genome shotgun (WGS) entry which is preliminary data.</text>
</comment>
<dbReference type="Pfam" id="PF13240">
    <property type="entry name" value="Zn_Ribbon_1"/>
    <property type="match status" value="1"/>
</dbReference>
<keyword evidence="2" id="KW-0812">Transmembrane</keyword>
<evidence type="ECO:0008006" key="7">
    <source>
        <dbReference type="Google" id="ProtNLM"/>
    </source>
</evidence>
<name>A0AAV3VY30_9CLOT</name>
<organism evidence="5 6">
    <name type="scientific">Clostridium diolis</name>
    <dbReference type="NCBI Taxonomy" id="223919"/>
    <lineage>
        <taxon>Bacteria</taxon>
        <taxon>Bacillati</taxon>
        <taxon>Bacillota</taxon>
        <taxon>Clostridia</taxon>
        <taxon>Eubacteriales</taxon>
        <taxon>Clostridiaceae</taxon>
        <taxon>Clostridium</taxon>
    </lineage>
</organism>
<evidence type="ECO:0000256" key="1">
    <source>
        <dbReference type="SAM" id="MobiDB-lite"/>
    </source>
</evidence>
<feature type="domain" description="TcaA protein NTF2-like" evidence="4">
    <location>
        <begin position="195"/>
        <end position="306"/>
    </location>
</feature>
<protein>
    <recommendedName>
        <fullName evidence="7">Zinc-ribbon domain-containing protein</fullName>
    </recommendedName>
</protein>
<dbReference type="InterPro" id="IPR026870">
    <property type="entry name" value="Zinc_ribbon_dom"/>
</dbReference>
<proteinExistence type="predicted"/>